<dbReference type="EMBL" id="JBHTEY010000004">
    <property type="protein sequence ID" value="MFC7615977.1"/>
    <property type="molecule type" value="Genomic_DNA"/>
</dbReference>
<evidence type="ECO:0000256" key="2">
    <source>
        <dbReference type="ARBA" id="ARBA00022801"/>
    </source>
</evidence>
<keyword evidence="3" id="KW-0234">DNA repair</keyword>
<gene>
    <name evidence="5" type="primary">mug</name>
    <name evidence="5" type="ORF">ACFQV2_23315</name>
</gene>
<dbReference type="GO" id="GO:0016798">
    <property type="term" value="F:hydrolase activity, acting on glycosyl bonds"/>
    <property type="evidence" value="ECO:0007669"/>
    <property type="project" value="UniProtKB-KW"/>
</dbReference>
<dbReference type="NCBIfam" id="NF007570">
    <property type="entry name" value="PRK10201.1"/>
    <property type="match status" value="1"/>
</dbReference>
<evidence type="ECO:0000313" key="5">
    <source>
        <dbReference type="EMBL" id="MFC7615977.1"/>
    </source>
</evidence>
<keyword evidence="5" id="KW-0326">Glycosidase</keyword>
<protein>
    <submittedName>
        <fullName evidence="5">G/U mismatch-specific DNA glycosylase</fullName>
        <ecNumber evidence="5">3.2.2.28</ecNumber>
    </submittedName>
</protein>
<dbReference type="PANTHER" id="PTHR12159">
    <property type="entry name" value="G/T AND G/U MISMATCH-SPECIFIC DNA GLYCOSYLASE"/>
    <property type="match status" value="1"/>
</dbReference>
<dbReference type="SMART" id="SM00987">
    <property type="entry name" value="UreE_C"/>
    <property type="match status" value="1"/>
</dbReference>
<evidence type="ECO:0000256" key="1">
    <source>
        <dbReference type="ARBA" id="ARBA00022763"/>
    </source>
</evidence>
<dbReference type="EC" id="3.2.2.28" evidence="5"/>
<name>A0ABW2TSU8_9PSEU</name>
<reference evidence="6" key="1">
    <citation type="journal article" date="2019" name="Int. J. Syst. Evol. Microbiol.">
        <title>The Global Catalogue of Microorganisms (GCM) 10K type strain sequencing project: providing services to taxonomists for standard genome sequencing and annotation.</title>
        <authorList>
            <consortium name="The Broad Institute Genomics Platform"/>
            <consortium name="The Broad Institute Genome Sequencing Center for Infectious Disease"/>
            <person name="Wu L."/>
            <person name="Ma J."/>
        </authorList>
    </citation>
    <scope>NUCLEOTIDE SEQUENCE [LARGE SCALE GENOMIC DNA]</scope>
    <source>
        <strain evidence="6">JCM 17695</strain>
    </source>
</reference>
<accession>A0ABW2TSU8</accession>
<dbReference type="InterPro" id="IPR036895">
    <property type="entry name" value="Uracil-DNA_glycosylase-like_sf"/>
</dbReference>
<comment type="caution">
    <text evidence="5">The sequence shown here is derived from an EMBL/GenBank/DDBJ whole genome shotgun (WGS) entry which is preliminary data.</text>
</comment>
<proteinExistence type="predicted"/>
<evidence type="ECO:0000259" key="4">
    <source>
        <dbReference type="SMART" id="SM00986"/>
    </source>
</evidence>
<dbReference type="SUPFAM" id="SSF52141">
    <property type="entry name" value="Uracil-DNA glycosylase-like"/>
    <property type="match status" value="1"/>
</dbReference>
<dbReference type="Gene3D" id="3.40.470.10">
    <property type="entry name" value="Uracil-DNA glycosylase-like domain"/>
    <property type="match status" value="1"/>
</dbReference>
<evidence type="ECO:0000313" key="6">
    <source>
        <dbReference type="Proteomes" id="UP001596512"/>
    </source>
</evidence>
<keyword evidence="2 5" id="KW-0378">Hydrolase</keyword>
<evidence type="ECO:0000256" key="3">
    <source>
        <dbReference type="ARBA" id="ARBA00023204"/>
    </source>
</evidence>
<dbReference type="SMART" id="SM00986">
    <property type="entry name" value="UDG"/>
    <property type="match status" value="1"/>
</dbReference>
<dbReference type="PANTHER" id="PTHR12159:SF9">
    <property type="entry name" value="G_T MISMATCH-SPECIFIC THYMINE DNA GLYCOSYLASE"/>
    <property type="match status" value="1"/>
</dbReference>
<feature type="domain" description="Uracil-DNA glycosylase-like" evidence="4">
    <location>
        <begin position="21"/>
        <end position="176"/>
    </location>
</feature>
<dbReference type="Pfam" id="PF03167">
    <property type="entry name" value="UDG"/>
    <property type="match status" value="1"/>
</dbReference>
<dbReference type="InterPro" id="IPR015637">
    <property type="entry name" value="MUG/TDG"/>
</dbReference>
<keyword evidence="6" id="KW-1185">Reference proteome</keyword>
<dbReference type="CDD" id="cd10028">
    <property type="entry name" value="UDG-F2_TDG_MUG"/>
    <property type="match status" value="1"/>
</dbReference>
<dbReference type="Proteomes" id="UP001596512">
    <property type="component" value="Unassembled WGS sequence"/>
</dbReference>
<sequence>MGVVTRPTRAELDAARDRTIPDVIAPGLAVLFCGINPSLYSAATGRHFARPGNRFWPALHLSGFTPRLLGPQEQDLLPGFGLGVTNLVARATARADELSPAELVSGGERLRALVEEYRPRVVAVVGVTAYRVAFGMPDARVGARPETVGPAAVWVLPNPSGLNAHYQLPELAAEFRVLRQSME</sequence>
<keyword evidence="1" id="KW-0227">DNA damage</keyword>
<dbReference type="InterPro" id="IPR005122">
    <property type="entry name" value="Uracil-DNA_glycosylase-like"/>
</dbReference>
<organism evidence="5 6">
    <name type="scientific">Actinokineospora soli</name>
    <dbReference type="NCBI Taxonomy" id="1048753"/>
    <lineage>
        <taxon>Bacteria</taxon>
        <taxon>Bacillati</taxon>
        <taxon>Actinomycetota</taxon>
        <taxon>Actinomycetes</taxon>
        <taxon>Pseudonocardiales</taxon>
        <taxon>Pseudonocardiaceae</taxon>
        <taxon>Actinokineospora</taxon>
    </lineage>
</organism>